<dbReference type="GO" id="GO:0016787">
    <property type="term" value="F:hydrolase activity"/>
    <property type="evidence" value="ECO:0007669"/>
    <property type="project" value="UniProtKB-KW"/>
</dbReference>
<dbReference type="InterPro" id="IPR011545">
    <property type="entry name" value="DEAD/DEAH_box_helicase_dom"/>
</dbReference>
<dbReference type="Pfam" id="PF00270">
    <property type="entry name" value="DEAD"/>
    <property type="match status" value="1"/>
</dbReference>
<sequence length="480" mass="53176">MSDSEELEFAVPQAKRQRLSPTAPSRIKKKAARVENSTTLKSKDQESNKTFEALGVKPWLVNALASMQIKTPTPIQAESIPPIIAGSDCIGGSKTGSGKTVAFSVPILQKWAEDQFGIFALILTPTRELALQIYEQVKALSARSGLKVLLVTGGADMRAQAISLETRPHIVVATPGRLADHIKYSGDDTTCGFRKVKFLVLDEADRLLAPGYGSQVPDIETCLDVLPPPEERQTLFFTATVTSQVRALQEKPRAPGRPPVYVAEIDPNETIAIPTTLRQTYILTPVTQREAYLHIILSTELNEDRSTIIFCNRTATATYLEYLIRLLRHRVTSLHSGLQQRDRTNNLARFRARAARILVATDLAARGLDIPSVDLVINYDLPRDPDDYIHRVGRTARAGREGTSITLVGQRDVNLVLAIEERVGDKMIKYEEEGVNVDSRVAKEVTLKEVGDAKIEAVMRIEEGKDVKGNRKRLALKRKN</sequence>
<protein>
    <submittedName>
        <fullName evidence="15">ATP-dependent RNA helicase DBP8</fullName>
    </submittedName>
</protein>
<keyword evidence="4 10" id="KW-0378">Hydrolase</keyword>
<keyword evidence="8" id="KW-0539">Nucleus</keyword>
<name>A0A6A6TUT7_9PEZI</name>
<dbReference type="PROSITE" id="PS51192">
    <property type="entry name" value="HELICASE_ATP_BIND_1"/>
    <property type="match status" value="1"/>
</dbReference>
<dbReference type="PANTHER" id="PTHR47959:SF24">
    <property type="entry name" value="ATP-DEPENDENT RNA HELICASE"/>
    <property type="match status" value="1"/>
</dbReference>
<keyword evidence="5 10" id="KW-0347">Helicase</keyword>
<evidence type="ECO:0000256" key="5">
    <source>
        <dbReference type="ARBA" id="ARBA00022806"/>
    </source>
</evidence>
<dbReference type="SUPFAM" id="SSF52540">
    <property type="entry name" value="P-loop containing nucleoside triphosphate hydrolases"/>
    <property type="match status" value="1"/>
</dbReference>
<proteinExistence type="inferred from homology"/>
<dbReference type="GO" id="GO:0042254">
    <property type="term" value="P:ribosome biogenesis"/>
    <property type="evidence" value="ECO:0007669"/>
    <property type="project" value="UniProtKB-KW"/>
</dbReference>
<keyword evidence="6 10" id="KW-0067">ATP-binding</keyword>
<evidence type="ECO:0000256" key="1">
    <source>
        <dbReference type="ARBA" id="ARBA00004123"/>
    </source>
</evidence>
<feature type="region of interest" description="Disordered" evidence="11">
    <location>
        <begin position="1"/>
        <end position="46"/>
    </location>
</feature>
<dbReference type="Pfam" id="PF00271">
    <property type="entry name" value="Helicase_C"/>
    <property type="match status" value="1"/>
</dbReference>
<evidence type="ECO:0000259" key="13">
    <source>
        <dbReference type="PROSITE" id="PS51194"/>
    </source>
</evidence>
<dbReference type="AlphaFoldDB" id="A0A6A6TUT7"/>
<evidence type="ECO:0000256" key="4">
    <source>
        <dbReference type="ARBA" id="ARBA00022801"/>
    </source>
</evidence>
<dbReference type="InterPro" id="IPR001650">
    <property type="entry name" value="Helicase_C-like"/>
</dbReference>
<dbReference type="GO" id="GO:0005524">
    <property type="term" value="F:ATP binding"/>
    <property type="evidence" value="ECO:0007669"/>
    <property type="project" value="UniProtKB-KW"/>
</dbReference>
<evidence type="ECO:0000259" key="14">
    <source>
        <dbReference type="PROSITE" id="PS51195"/>
    </source>
</evidence>
<dbReference type="Gene3D" id="3.40.50.300">
    <property type="entry name" value="P-loop containing nucleotide triphosphate hydrolases"/>
    <property type="match status" value="2"/>
</dbReference>
<evidence type="ECO:0000256" key="7">
    <source>
        <dbReference type="ARBA" id="ARBA00022884"/>
    </source>
</evidence>
<dbReference type="SMART" id="SM00487">
    <property type="entry name" value="DEXDc"/>
    <property type="match status" value="1"/>
</dbReference>
<evidence type="ECO:0000313" key="16">
    <source>
        <dbReference type="Proteomes" id="UP000799302"/>
    </source>
</evidence>
<dbReference type="InterPro" id="IPR014001">
    <property type="entry name" value="Helicase_ATP-bd"/>
</dbReference>
<accession>A0A6A6TUT7</accession>
<dbReference type="GO" id="GO:0005829">
    <property type="term" value="C:cytosol"/>
    <property type="evidence" value="ECO:0007669"/>
    <property type="project" value="TreeGrafter"/>
</dbReference>
<dbReference type="GO" id="GO:0010467">
    <property type="term" value="P:gene expression"/>
    <property type="evidence" value="ECO:0007669"/>
    <property type="project" value="UniProtKB-ARBA"/>
</dbReference>
<dbReference type="OrthoDB" id="10261904at2759"/>
<comment type="subcellular location">
    <subcellularLocation>
        <location evidence="1">Nucleus</location>
    </subcellularLocation>
</comment>
<evidence type="ECO:0000256" key="6">
    <source>
        <dbReference type="ARBA" id="ARBA00022840"/>
    </source>
</evidence>
<keyword evidence="7" id="KW-0694">RNA-binding</keyword>
<dbReference type="SMART" id="SM00490">
    <property type="entry name" value="HELICc"/>
    <property type="match status" value="1"/>
</dbReference>
<dbReference type="GO" id="GO:0003723">
    <property type="term" value="F:RNA binding"/>
    <property type="evidence" value="ECO:0007669"/>
    <property type="project" value="UniProtKB-KW"/>
</dbReference>
<dbReference type="PROSITE" id="PS51195">
    <property type="entry name" value="Q_MOTIF"/>
    <property type="match status" value="1"/>
</dbReference>
<dbReference type="PANTHER" id="PTHR47959">
    <property type="entry name" value="ATP-DEPENDENT RNA HELICASE RHLE-RELATED"/>
    <property type="match status" value="1"/>
</dbReference>
<dbReference type="InterPro" id="IPR000629">
    <property type="entry name" value="RNA-helicase_DEAD-box_CS"/>
</dbReference>
<feature type="domain" description="Helicase ATP-binding" evidence="12">
    <location>
        <begin position="80"/>
        <end position="259"/>
    </location>
</feature>
<evidence type="ECO:0000256" key="10">
    <source>
        <dbReference type="RuleBase" id="RU000492"/>
    </source>
</evidence>
<keyword evidence="3 10" id="KW-0547">Nucleotide-binding</keyword>
<evidence type="ECO:0000313" key="15">
    <source>
        <dbReference type="EMBL" id="KAF2663520.1"/>
    </source>
</evidence>
<dbReference type="PROSITE" id="PS00039">
    <property type="entry name" value="DEAD_ATP_HELICASE"/>
    <property type="match status" value="1"/>
</dbReference>
<gene>
    <name evidence="15" type="ORF">BT63DRAFT_121204</name>
</gene>
<evidence type="ECO:0000256" key="2">
    <source>
        <dbReference type="ARBA" id="ARBA00022517"/>
    </source>
</evidence>
<keyword evidence="16" id="KW-1185">Reference proteome</keyword>
<feature type="domain" description="Helicase C-terminal" evidence="13">
    <location>
        <begin position="288"/>
        <end position="438"/>
    </location>
</feature>
<dbReference type="Proteomes" id="UP000799302">
    <property type="component" value="Unassembled WGS sequence"/>
</dbReference>
<evidence type="ECO:0000256" key="8">
    <source>
        <dbReference type="ARBA" id="ARBA00023242"/>
    </source>
</evidence>
<comment type="similarity">
    <text evidence="10">Belongs to the DEAD box helicase family.</text>
</comment>
<dbReference type="CDD" id="cd18787">
    <property type="entry name" value="SF2_C_DEAD"/>
    <property type="match status" value="1"/>
</dbReference>
<dbReference type="InterPro" id="IPR014014">
    <property type="entry name" value="RNA_helicase_DEAD_Q_motif"/>
</dbReference>
<dbReference type="PROSITE" id="PS51194">
    <property type="entry name" value="HELICASE_CTER"/>
    <property type="match status" value="1"/>
</dbReference>
<dbReference type="GO" id="GO:0005634">
    <property type="term" value="C:nucleus"/>
    <property type="evidence" value="ECO:0007669"/>
    <property type="project" value="UniProtKB-SubCell"/>
</dbReference>
<dbReference type="EMBL" id="MU004245">
    <property type="protein sequence ID" value="KAF2663520.1"/>
    <property type="molecule type" value="Genomic_DNA"/>
</dbReference>
<dbReference type="InterPro" id="IPR027417">
    <property type="entry name" value="P-loop_NTPase"/>
</dbReference>
<dbReference type="CDD" id="cd17955">
    <property type="entry name" value="DEADc_DDX49"/>
    <property type="match status" value="1"/>
</dbReference>
<feature type="domain" description="DEAD-box RNA helicase Q" evidence="14">
    <location>
        <begin position="49"/>
        <end position="77"/>
    </location>
</feature>
<evidence type="ECO:0000256" key="11">
    <source>
        <dbReference type="SAM" id="MobiDB-lite"/>
    </source>
</evidence>
<feature type="short sequence motif" description="Q motif" evidence="9">
    <location>
        <begin position="49"/>
        <end position="77"/>
    </location>
</feature>
<reference evidence="15" key="1">
    <citation type="journal article" date="2020" name="Stud. Mycol.">
        <title>101 Dothideomycetes genomes: a test case for predicting lifestyles and emergence of pathogens.</title>
        <authorList>
            <person name="Haridas S."/>
            <person name="Albert R."/>
            <person name="Binder M."/>
            <person name="Bloem J."/>
            <person name="Labutti K."/>
            <person name="Salamov A."/>
            <person name="Andreopoulos B."/>
            <person name="Baker S."/>
            <person name="Barry K."/>
            <person name="Bills G."/>
            <person name="Bluhm B."/>
            <person name="Cannon C."/>
            <person name="Castanera R."/>
            <person name="Culley D."/>
            <person name="Daum C."/>
            <person name="Ezra D."/>
            <person name="Gonzalez J."/>
            <person name="Henrissat B."/>
            <person name="Kuo A."/>
            <person name="Liang C."/>
            <person name="Lipzen A."/>
            <person name="Lutzoni F."/>
            <person name="Magnuson J."/>
            <person name="Mondo S."/>
            <person name="Nolan M."/>
            <person name="Ohm R."/>
            <person name="Pangilinan J."/>
            <person name="Park H.-J."/>
            <person name="Ramirez L."/>
            <person name="Alfaro M."/>
            <person name="Sun H."/>
            <person name="Tritt A."/>
            <person name="Yoshinaga Y."/>
            <person name="Zwiers L.-H."/>
            <person name="Turgeon B."/>
            <person name="Goodwin S."/>
            <person name="Spatafora J."/>
            <person name="Crous P."/>
            <person name="Grigoriev I."/>
        </authorList>
    </citation>
    <scope>NUCLEOTIDE SEQUENCE</scope>
    <source>
        <strain evidence="15">CBS 115976</strain>
    </source>
</reference>
<dbReference type="InterPro" id="IPR050079">
    <property type="entry name" value="DEAD_box_RNA_helicase"/>
</dbReference>
<dbReference type="GO" id="GO:0003724">
    <property type="term" value="F:RNA helicase activity"/>
    <property type="evidence" value="ECO:0007669"/>
    <property type="project" value="InterPro"/>
</dbReference>
<keyword evidence="2" id="KW-0690">Ribosome biogenesis</keyword>
<evidence type="ECO:0000256" key="9">
    <source>
        <dbReference type="PROSITE-ProRule" id="PRU00552"/>
    </source>
</evidence>
<evidence type="ECO:0000259" key="12">
    <source>
        <dbReference type="PROSITE" id="PS51192"/>
    </source>
</evidence>
<organism evidence="15 16">
    <name type="scientific">Microthyrium microscopicum</name>
    <dbReference type="NCBI Taxonomy" id="703497"/>
    <lineage>
        <taxon>Eukaryota</taxon>
        <taxon>Fungi</taxon>
        <taxon>Dikarya</taxon>
        <taxon>Ascomycota</taxon>
        <taxon>Pezizomycotina</taxon>
        <taxon>Dothideomycetes</taxon>
        <taxon>Dothideomycetes incertae sedis</taxon>
        <taxon>Microthyriales</taxon>
        <taxon>Microthyriaceae</taxon>
        <taxon>Microthyrium</taxon>
    </lineage>
</organism>
<evidence type="ECO:0000256" key="3">
    <source>
        <dbReference type="ARBA" id="ARBA00022741"/>
    </source>
</evidence>